<sequence>MKHFTLSELTRSATADRLAIDNRPPAQAVANLHALVALLLDPLRDAMGEPVYVNSGYRCPRLNEEVNGAQHSQHMQGLAADIRPATPSRLLEMAAYIEERLPFDQLIIYRDFLHVSISETLRHEIIYKSRK</sequence>
<proteinExistence type="predicted"/>
<protein>
    <submittedName>
        <fullName evidence="2">Peptidase M15</fullName>
    </submittedName>
</protein>
<dbReference type="EMBL" id="JACJMO010000041">
    <property type="protein sequence ID" value="MBM6858795.1"/>
    <property type="molecule type" value="Genomic_DNA"/>
</dbReference>
<name>A0AA41DDZ2_9BACT</name>
<accession>A0AA41DDZ2</accession>
<dbReference type="Proteomes" id="UP000698924">
    <property type="component" value="Unassembled WGS sequence"/>
</dbReference>
<evidence type="ECO:0000313" key="3">
    <source>
        <dbReference type="Proteomes" id="UP000698924"/>
    </source>
</evidence>
<dbReference type="RefSeq" id="WP_204973328.1">
    <property type="nucleotide sequence ID" value="NZ_JAAZTS010000040.1"/>
</dbReference>
<feature type="domain" description="Peptidase M15A C-terminal" evidence="1">
    <location>
        <begin position="2"/>
        <end position="115"/>
    </location>
</feature>
<keyword evidence="3" id="KW-1185">Reference proteome</keyword>
<dbReference type="AlphaFoldDB" id="A0AA41DDZ2"/>
<dbReference type="Pfam" id="PF08291">
    <property type="entry name" value="Peptidase_M15_3"/>
    <property type="match status" value="1"/>
</dbReference>
<dbReference type="SUPFAM" id="SSF55166">
    <property type="entry name" value="Hedgehog/DD-peptidase"/>
    <property type="match status" value="1"/>
</dbReference>
<dbReference type="InterPro" id="IPR009045">
    <property type="entry name" value="Zn_M74/Hedgehog-like"/>
</dbReference>
<gene>
    <name evidence="2" type="ORF">H6D15_14535</name>
</gene>
<dbReference type="Gene3D" id="3.30.1380.10">
    <property type="match status" value="1"/>
</dbReference>
<dbReference type="InterPro" id="IPR013230">
    <property type="entry name" value="Peptidase_M15A_C"/>
</dbReference>
<evidence type="ECO:0000259" key="1">
    <source>
        <dbReference type="Pfam" id="PF08291"/>
    </source>
</evidence>
<organism evidence="2 3">
    <name type="scientific">Caecibacteroides pullorum</name>
    <dbReference type="NCBI Taxonomy" id="2725562"/>
    <lineage>
        <taxon>Bacteria</taxon>
        <taxon>Pseudomonadati</taxon>
        <taxon>Bacteroidota</taxon>
        <taxon>Bacteroidia</taxon>
        <taxon>Bacteroidales</taxon>
        <taxon>Bacteroidaceae</taxon>
        <taxon>Caecibacteroides</taxon>
    </lineage>
</organism>
<reference evidence="2 3" key="1">
    <citation type="journal article" date="2021" name="Sci. Rep.">
        <title>The distribution of antibiotic resistance genes in chicken gut microbiota commensals.</title>
        <authorList>
            <person name="Juricova H."/>
            <person name="Matiasovicova J."/>
            <person name="Kubasova T."/>
            <person name="Cejkova D."/>
            <person name="Rychlik I."/>
        </authorList>
    </citation>
    <scope>NUCLEOTIDE SEQUENCE [LARGE SCALE GENOMIC DNA]</scope>
    <source>
        <strain evidence="2 3">An421</strain>
    </source>
</reference>
<evidence type="ECO:0000313" key="2">
    <source>
        <dbReference type="EMBL" id="MBM6858795.1"/>
    </source>
</evidence>
<comment type="caution">
    <text evidence="2">The sequence shown here is derived from an EMBL/GenBank/DDBJ whole genome shotgun (WGS) entry which is preliminary data.</text>
</comment>